<name>A0ABY5TVF6_9GAMM</name>
<dbReference type="PROSITE" id="PS51257">
    <property type="entry name" value="PROKAR_LIPOPROTEIN"/>
    <property type="match status" value="1"/>
</dbReference>
<feature type="domain" description="Cadherin" evidence="9">
    <location>
        <begin position="590"/>
        <end position="669"/>
    </location>
</feature>
<dbReference type="EMBL" id="CP103416">
    <property type="protein sequence ID" value="UVW36134.1"/>
    <property type="molecule type" value="Genomic_DNA"/>
</dbReference>
<dbReference type="Proteomes" id="UP001059934">
    <property type="component" value="Chromosome"/>
</dbReference>
<keyword evidence="3" id="KW-0677">Repeat</keyword>
<evidence type="ECO:0000313" key="11">
    <source>
        <dbReference type="EMBL" id="UVW36134.1"/>
    </source>
</evidence>
<evidence type="ECO:0000256" key="6">
    <source>
        <dbReference type="ARBA" id="ARBA00022989"/>
    </source>
</evidence>
<evidence type="ECO:0000256" key="5">
    <source>
        <dbReference type="ARBA" id="ARBA00022889"/>
    </source>
</evidence>
<feature type="signal peptide" evidence="8">
    <location>
        <begin position="1"/>
        <end position="21"/>
    </location>
</feature>
<dbReference type="PROSITE" id="PS50825">
    <property type="entry name" value="HYR"/>
    <property type="match status" value="1"/>
</dbReference>
<sequence length="1789" mass="182247">MRNLYLVVAATFLLAACDNNSGAPKVPTDTTRPEVTAPSAATFAAVDATGAPATNDAIATFLQGASATDNVDGSVSVTNDAPDTFPLGDTTVTFSATDAAGNTATATAVATVTDQAAPTLFVPADSSFVASAAAGIAASDAALVEFLAQATATDNVDTVITVLNDAPVTFAIGDTTVVFTATDAAGNSVSLSAVVTVAGASQAGSAEKGPLLNATVFFDYDGDKELDSNEPSTLTDIDGKYALVETSDAPADYSVVVLMNDDTIDSISGESYANSGVQLEAVKGSKVITPMTTLYSYAVSDLADGEELSAEAFAVALGLPDGLNINTYSAFAKDDAGAYIDVATASQVEAVAQSLMTALQIISESVVSISKTALQSDTGLSQSQAAAVAMRSLSKVIAATVVKNAEVGAVADKVDFANVDDIAEVNAEVLAGLSGTDTNSLGALLQAAAAVSGVTVDTAAAQVTGSVVLSLSTKMIAAVSQAFADLSAASFGQVEASAVSRVKAQAVAEVAAAAEVVVSAVNVQQVANQTVVLTAEDVDVSALITLDNEEVLNATIASNVQEVEAYLVTKVAPVIGSSGSFVAAENQTGVGTVVATDTAGDVLAYSLSGADASALTISNMGVLSFVSAPDFETKVLYEATVTVVDSNGNTVSQAITITITDANDSAPIITSSSSFTVNENQSVIGTVIATSPSNAALTFTLSGTDAAALTISTDGVLGFVAVPDYEAKASYSATVVVSDGTNDTSSAITVSIVNLSDSVPVITSAGEFTVQENSTSVGTITATDADLDILTYSLSGTDAGAFALSGLGSLQFKAAPNFEVKSSYSVTVTVSDGVNSTSADLVITVANVNDVAPVFTSAAAFSVAENQVVIGAVLATDADSTSVTFSVSGSDLEISAEGVLSFITAADFEALNAYSAIVTVSDGALSASQAITVSVTDVDDTFTLADTAVTLMDYYPLNASTVTNVLDYTIVDDMASVDLRAAPLNLTNMENSIYGGDFKTPVLSFGLSTLPIGSGTDTVSINLVDGLNANVGSGERQVNVQLDIEWESDGSTALITVPTQTISAFYKTVAGVQIDVQVSNVDSDILTVTSDGVDYPATMEIKLVSLITQLSTLPLAEILDAGIYHVDVTTSLPLKASTGEPLEGVSTIVEIINPFKLADATITLQDTNPLDGSTVQTDHEASLVDGFLTVDLRSAPLSLGNIENGLYGLDFTSPTVSFDLAAIPSGTGTEIVTINLIDGIDATRDSGERQVTVTLDIEWSADGNTAHVSVPMQDISASYITSEGVQVDVALTNADLDMLKITGAGAQYPASLEVKLLSLITKLSDLPLGDILSAGVFHMDVTTSLPLIEPAGLKVDGLKAIIEIADSFTLADITINLQDTNPLNGSTTITDHEATLVDGFLAVDLRSAPLSLANIENGLNGLDFTSPTVGFALSAIPSGSGAETVTINLIDGLDATRDSGERQVSVALNIQWDADGSAASFTVPAQTISAAYINRAGVQVEVALSNTDSDLLSVTSAGADYPAALELKLLSLITQLSGLPLADILSAGVFHMDVTTTLPLVGTNGLAVDGLKAIIEIADAFTLADSTVSLQQTDFLTGAVVTSDYKTTFVDGFLGLDLSATPISLATNDGDFISPTLVFGLSALPSGTGTETVAVNLIDGMDGSRDSGERQVSATLEITWNGDGSIAAITFPTQAVSAYYITSDGVQVDVTLNNVDADLLSVTADGADYPASLEFKIMSMISKLSTLPLDDIVPSGLFHLDVTTSMPLIGPTGYLVDGLKAVVTIADDN</sequence>
<protein>
    <submittedName>
        <fullName evidence="11">HYR domain-containing protein</fullName>
    </submittedName>
</protein>
<dbReference type="PRINTS" id="PR00205">
    <property type="entry name" value="CADHERIN"/>
</dbReference>
<evidence type="ECO:0000256" key="1">
    <source>
        <dbReference type="ARBA" id="ARBA00004370"/>
    </source>
</evidence>
<dbReference type="InterPro" id="IPR050971">
    <property type="entry name" value="Cadherin-domain_protein"/>
</dbReference>
<keyword evidence="7" id="KW-0472">Membrane</keyword>
<dbReference type="InterPro" id="IPR015919">
    <property type="entry name" value="Cadherin-like_sf"/>
</dbReference>
<dbReference type="Gene3D" id="2.60.40.10">
    <property type="entry name" value="Immunoglobulins"/>
    <property type="match status" value="1"/>
</dbReference>
<organism evidence="11 12">
    <name type="scientific">SAR92 clade bacterium H455</name>
    <dbReference type="NCBI Taxonomy" id="2974818"/>
    <lineage>
        <taxon>Bacteria</taxon>
        <taxon>Pseudomonadati</taxon>
        <taxon>Pseudomonadota</taxon>
        <taxon>Gammaproteobacteria</taxon>
        <taxon>Cellvibrionales</taxon>
        <taxon>Porticoccaceae</taxon>
        <taxon>SAR92 clade</taxon>
    </lineage>
</organism>
<dbReference type="InterPro" id="IPR003410">
    <property type="entry name" value="HYR_dom"/>
</dbReference>
<feature type="domain" description="HYR" evidence="10">
    <location>
        <begin position="28"/>
        <end position="114"/>
    </location>
</feature>
<dbReference type="Gene3D" id="2.60.40.60">
    <property type="entry name" value="Cadherins"/>
    <property type="match status" value="4"/>
</dbReference>
<keyword evidence="12" id="KW-1185">Reference proteome</keyword>
<dbReference type="PANTHER" id="PTHR24025">
    <property type="entry name" value="DESMOGLEIN FAMILY MEMBER"/>
    <property type="match status" value="1"/>
</dbReference>
<evidence type="ECO:0000256" key="3">
    <source>
        <dbReference type="ARBA" id="ARBA00022737"/>
    </source>
</evidence>
<dbReference type="InterPro" id="IPR013783">
    <property type="entry name" value="Ig-like_fold"/>
</dbReference>
<dbReference type="SMART" id="SM00112">
    <property type="entry name" value="CA"/>
    <property type="match status" value="4"/>
</dbReference>
<evidence type="ECO:0000259" key="9">
    <source>
        <dbReference type="PROSITE" id="PS50268"/>
    </source>
</evidence>
<gene>
    <name evidence="11" type="ORF">NYF23_05850</name>
</gene>
<reference evidence="11" key="1">
    <citation type="submission" date="2022-08" db="EMBL/GenBank/DDBJ databases">
        <title>Catabolic pathway analysis in culturable SAR92 clade bacteria reveals their overlooked roles in DMSP degradation in coastal seas.</title>
        <authorList>
            <person name="He X."/>
            <person name="Zhang X."/>
            <person name="Zhang Y."/>
        </authorList>
    </citation>
    <scope>NUCLEOTIDE SEQUENCE</scope>
    <source>
        <strain evidence="11">H455</strain>
    </source>
</reference>
<dbReference type="InterPro" id="IPR002126">
    <property type="entry name" value="Cadherin-like_dom"/>
</dbReference>
<feature type="domain" description="Cadherin" evidence="9">
    <location>
        <begin position="855"/>
        <end position="958"/>
    </location>
</feature>
<accession>A0ABY5TVF6</accession>
<dbReference type="PROSITE" id="PS50268">
    <property type="entry name" value="CADHERIN_2"/>
    <property type="match status" value="4"/>
</dbReference>
<evidence type="ECO:0000256" key="7">
    <source>
        <dbReference type="ARBA" id="ARBA00023136"/>
    </source>
</evidence>
<evidence type="ECO:0000259" key="10">
    <source>
        <dbReference type="PROSITE" id="PS50825"/>
    </source>
</evidence>
<keyword evidence="6" id="KW-1133">Transmembrane helix</keyword>
<keyword evidence="4" id="KW-0106">Calcium</keyword>
<evidence type="ECO:0000256" key="4">
    <source>
        <dbReference type="ARBA" id="ARBA00022837"/>
    </source>
</evidence>
<proteinExistence type="predicted"/>
<dbReference type="SUPFAM" id="SSF49313">
    <property type="entry name" value="Cadherin-like"/>
    <property type="match status" value="4"/>
</dbReference>
<dbReference type="Pfam" id="PF17963">
    <property type="entry name" value="Big_9"/>
    <property type="match status" value="3"/>
</dbReference>
<evidence type="ECO:0000256" key="8">
    <source>
        <dbReference type="SAM" id="SignalP"/>
    </source>
</evidence>
<dbReference type="CDD" id="cd11304">
    <property type="entry name" value="Cadherin_repeat"/>
    <property type="match status" value="4"/>
</dbReference>
<keyword evidence="2" id="KW-0812">Transmembrane</keyword>
<evidence type="ECO:0000256" key="2">
    <source>
        <dbReference type="ARBA" id="ARBA00022692"/>
    </source>
</evidence>
<dbReference type="Pfam" id="PF02494">
    <property type="entry name" value="HYR"/>
    <property type="match status" value="1"/>
</dbReference>
<feature type="domain" description="Cadherin" evidence="9">
    <location>
        <begin position="669"/>
        <end position="762"/>
    </location>
</feature>
<keyword evidence="5" id="KW-0130">Cell adhesion</keyword>
<comment type="subcellular location">
    <subcellularLocation>
        <location evidence="1">Membrane</location>
    </subcellularLocation>
</comment>
<feature type="chain" id="PRO_5045818433" evidence="8">
    <location>
        <begin position="22"/>
        <end position="1789"/>
    </location>
</feature>
<feature type="domain" description="Cadherin" evidence="9">
    <location>
        <begin position="762"/>
        <end position="855"/>
    </location>
</feature>
<dbReference type="PANTHER" id="PTHR24025:SF23">
    <property type="entry name" value="NEURAL-CADHERIN"/>
    <property type="match status" value="1"/>
</dbReference>
<keyword evidence="8" id="KW-0732">Signal</keyword>
<evidence type="ECO:0000313" key="12">
    <source>
        <dbReference type="Proteomes" id="UP001059934"/>
    </source>
</evidence>